<keyword evidence="2" id="KW-1003">Cell membrane</keyword>
<gene>
    <name evidence="8" type="ORF">DY240_12710</name>
</gene>
<feature type="chain" id="PRO_5038752333" evidence="6">
    <location>
        <begin position="20"/>
        <end position="368"/>
    </location>
</feature>
<dbReference type="PANTHER" id="PTHR34296:SF2">
    <property type="entry name" value="ABC TRANSPORTER GUANOSINE-BINDING PROTEIN NUPN"/>
    <property type="match status" value="1"/>
</dbReference>
<dbReference type="InterPro" id="IPR003760">
    <property type="entry name" value="PnrA-like"/>
</dbReference>
<name>A0A418KRG6_9ACTN</name>
<dbReference type="InterPro" id="IPR050957">
    <property type="entry name" value="BMP_lipoprotein"/>
</dbReference>
<evidence type="ECO:0000256" key="1">
    <source>
        <dbReference type="ARBA" id="ARBA00004236"/>
    </source>
</evidence>
<protein>
    <submittedName>
        <fullName evidence="8">BMP family ABC transporter substrate-binding protein</fullName>
    </submittedName>
</protein>
<dbReference type="AlphaFoldDB" id="A0A418KRG6"/>
<keyword evidence="4" id="KW-0472">Membrane</keyword>
<evidence type="ECO:0000256" key="4">
    <source>
        <dbReference type="ARBA" id="ARBA00023136"/>
    </source>
</evidence>
<evidence type="ECO:0000313" key="9">
    <source>
        <dbReference type="Proteomes" id="UP000284057"/>
    </source>
</evidence>
<evidence type="ECO:0000256" key="6">
    <source>
        <dbReference type="SAM" id="SignalP"/>
    </source>
</evidence>
<dbReference type="Pfam" id="PF02608">
    <property type="entry name" value="Bmp"/>
    <property type="match status" value="1"/>
</dbReference>
<feature type="signal peptide" evidence="6">
    <location>
        <begin position="1"/>
        <end position="19"/>
    </location>
</feature>
<comment type="caution">
    <text evidence="8">The sequence shown here is derived from an EMBL/GenBank/DDBJ whole genome shotgun (WGS) entry which is preliminary data.</text>
</comment>
<evidence type="ECO:0000256" key="5">
    <source>
        <dbReference type="ARBA" id="ARBA00023288"/>
    </source>
</evidence>
<dbReference type="PANTHER" id="PTHR34296">
    <property type="entry name" value="TRANSCRIPTIONAL ACTIVATOR PROTEIN MED"/>
    <property type="match status" value="1"/>
</dbReference>
<feature type="domain" description="ABC transporter substrate-binding protein PnrA-like" evidence="7">
    <location>
        <begin position="46"/>
        <end position="362"/>
    </location>
</feature>
<dbReference type="EMBL" id="QUAL01000123">
    <property type="protein sequence ID" value="RIQ23284.1"/>
    <property type="molecule type" value="Genomic_DNA"/>
</dbReference>
<evidence type="ECO:0000313" key="8">
    <source>
        <dbReference type="EMBL" id="RIQ23284.1"/>
    </source>
</evidence>
<keyword evidence="3 6" id="KW-0732">Signal</keyword>
<evidence type="ECO:0000256" key="3">
    <source>
        <dbReference type="ARBA" id="ARBA00022729"/>
    </source>
</evidence>
<dbReference type="GO" id="GO:0005886">
    <property type="term" value="C:plasma membrane"/>
    <property type="evidence" value="ECO:0007669"/>
    <property type="project" value="UniProtKB-SubCell"/>
</dbReference>
<dbReference type="OrthoDB" id="9784230at2"/>
<sequence length="368" mass="38149">MNKRFRLAAAVSAVALAVAACGEAPDDEGSGDGTATGGGDGGDFTACMVSDQGGINDKSFNETSYNGLVLAQDEGIIAEPKFAESQSDADYGPNVDAMVQDDCGLIVTVGFLLADATREAAESNPEEQFAIVDYQYTDETGAPTPIDNVKPLVFNTHEAAFLAGYAAAAYSKTGIVGTWGGAPIPTVTIFMDGFYDGVQYHNQQKGTQVQVLGWDKATQDGQFVGDFANTGLARQISDNLISQGADVLHPVAGPLAESAAIAAQAAGDVAVVWADSDGFESAPDYADVILTSVLKGMDQAVLAATQEAADGAFTNEPYVGTLENGGVGLAPFHDFDAEISQETKDELAQIQEQIISGELVVESDAAFS</sequence>
<evidence type="ECO:0000259" key="7">
    <source>
        <dbReference type="Pfam" id="PF02608"/>
    </source>
</evidence>
<dbReference type="Gene3D" id="3.40.50.2300">
    <property type="match status" value="2"/>
</dbReference>
<accession>A0A418KRG6</accession>
<dbReference type="PROSITE" id="PS51257">
    <property type="entry name" value="PROKAR_LIPOPROTEIN"/>
    <property type="match status" value="1"/>
</dbReference>
<dbReference type="Proteomes" id="UP000284057">
    <property type="component" value="Unassembled WGS sequence"/>
</dbReference>
<keyword evidence="9" id="KW-1185">Reference proteome</keyword>
<reference evidence="8 9" key="1">
    <citation type="submission" date="2018-09" db="EMBL/GenBank/DDBJ databases">
        <title>Isolation, diversity and antifungal activity of actinobacteria from wheat.</title>
        <authorList>
            <person name="Han C."/>
        </authorList>
    </citation>
    <scope>NUCLEOTIDE SEQUENCE [LARGE SCALE GENOMIC DNA]</scope>
    <source>
        <strain evidence="8 9">NEAU-YY265</strain>
    </source>
</reference>
<dbReference type="CDD" id="cd06354">
    <property type="entry name" value="PBP1_PrnA-like"/>
    <property type="match status" value="1"/>
</dbReference>
<dbReference type="RefSeq" id="WP_119660252.1">
    <property type="nucleotide sequence ID" value="NZ_QUAL01000123.1"/>
</dbReference>
<keyword evidence="5" id="KW-0449">Lipoprotein</keyword>
<evidence type="ECO:0000256" key="2">
    <source>
        <dbReference type="ARBA" id="ARBA00022475"/>
    </source>
</evidence>
<comment type="subcellular location">
    <subcellularLocation>
        <location evidence="1">Cell membrane</location>
    </subcellularLocation>
</comment>
<proteinExistence type="predicted"/>
<organism evidence="8 9">
    <name type="scientific">Jiangella rhizosphaerae</name>
    <dbReference type="NCBI Taxonomy" id="2293569"/>
    <lineage>
        <taxon>Bacteria</taxon>
        <taxon>Bacillati</taxon>
        <taxon>Actinomycetota</taxon>
        <taxon>Actinomycetes</taxon>
        <taxon>Jiangellales</taxon>
        <taxon>Jiangellaceae</taxon>
        <taxon>Jiangella</taxon>
    </lineage>
</organism>